<reference evidence="9 10" key="1">
    <citation type="journal article" date="2003" name="Proc. Natl. Acad. Sci. U.S.A.">
        <title>The genome sequence of Clostridium tetani, the causative agent of tetanus disease.</title>
        <authorList>
            <person name="Brueggemann H."/>
            <person name="Baumer S."/>
            <person name="Fricke W.F."/>
            <person name="Wiezer A."/>
            <person name="Liesegang H."/>
            <person name="Decker I."/>
            <person name="Herzberg C."/>
            <person name="Martinez-Arias R."/>
            <person name="Merkl R."/>
            <person name="Henne A."/>
            <person name="Gottschalk G."/>
        </authorList>
    </citation>
    <scope>NUCLEOTIDE SEQUENCE [LARGE SCALE GENOMIC DNA]</scope>
    <source>
        <strain evidence="10">Massachusetts / E88</strain>
    </source>
</reference>
<evidence type="ECO:0000256" key="5">
    <source>
        <dbReference type="ARBA" id="ARBA00022989"/>
    </source>
</evidence>
<dbReference type="AlphaFoldDB" id="Q894X9"/>
<evidence type="ECO:0000256" key="4">
    <source>
        <dbReference type="ARBA" id="ARBA00022692"/>
    </source>
</evidence>
<evidence type="ECO:0000313" key="10">
    <source>
        <dbReference type="Proteomes" id="UP000001412"/>
    </source>
</evidence>
<dbReference type="Pfam" id="PF00528">
    <property type="entry name" value="BPD_transp_1"/>
    <property type="match status" value="1"/>
</dbReference>
<gene>
    <name evidence="9" type="ordered locus">CTC_01402</name>
</gene>
<dbReference type="KEGG" id="ctc:CTC_01402"/>
<dbReference type="HOGENOM" id="CLU_028518_5_3_9"/>
<organism evidence="9 10">
    <name type="scientific">Clostridium tetani (strain Massachusetts / E88)</name>
    <dbReference type="NCBI Taxonomy" id="212717"/>
    <lineage>
        <taxon>Bacteria</taxon>
        <taxon>Bacillati</taxon>
        <taxon>Bacillota</taxon>
        <taxon>Clostridia</taxon>
        <taxon>Eubacteriales</taxon>
        <taxon>Clostridiaceae</taxon>
        <taxon>Clostridium</taxon>
    </lineage>
</organism>
<dbReference type="SUPFAM" id="SSF161098">
    <property type="entry name" value="MetI-like"/>
    <property type="match status" value="1"/>
</dbReference>
<feature type="transmembrane region" description="Helical" evidence="7">
    <location>
        <begin position="202"/>
        <end position="219"/>
    </location>
</feature>
<evidence type="ECO:0000256" key="1">
    <source>
        <dbReference type="ARBA" id="ARBA00004651"/>
    </source>
</evidence>
<keyword evidence="10" id="KW-1185">Reference proteome</keyword>
<dbReference type="InterPro" id="IPR050366">
    <property type="entry name" value="BP-dependent_transpt_permease"/>
</dbReference>
<dbReference type="GO" id="GO:0055085">
    <property type="term" value="P:transmembrane transport"/>
    <property type="evidence" value="ECO:0007669"/>
    <property type="project" value="InterPro"/>
</dbReference>
<sequence>MEVNLNMKIHKFAVITLGTILFLSIFAPLISPYDPIKVDMANTLLPASREHLLGTDALGRDVFSRLLYGGRSSILLSVVASIITMILGFIIGLLSGYYGGKLDSFIQIIVNILQSIPSMSFMIAIIGIMGPGIKSILLSVVITSWAGFSRIVRSEVLSIREEDYIEGARAIGAMDFYIIIHHIIPNIIGPFIVLFTVRIGKVILSIASLSFLGLGLQPPTPDWGIMINDAKTYYISHPMLMIAPGAFIMLLSLSINIIGDFIRDYLDKGKDIYNQYI</sequence>
<evidence type="ECO:0000313" key="9">
    <source>
        <dbReference type="EMBL" id="AAO35961.1"/>
    </source>
</evidence>
<dbReference type="CDD" id="cd06261">
    <property type="entry name" value="TM_PBP2"/>
    <property type="match status" value="1"/>
</dbReference>
<dbReference type="PANTHER" id="PTHR43386:SF1">
    <property type="entry name" value="D,D-DIPEPTIDE TRANSPORT SYSTEM PERMEASE PROTEIN DDPC-RELATED"/>
    <property type="match status" value="1"/>
</dbReference>
<evidence type="ECO:0000256" key="6">
    <source>
        <dbReference type="ARBA" id="ARBA00023136"/>
    </source>
</evidence>
<name>Q894X9_CLOTE</name>
<dbReference type="EMBL" id="AE015927">
    <property type="protein sequence ID" value="AAO35961.1"/>
    <property type="molecule type" value="Genomic_DNA"/>
</dbReference>
<evidence type="ECO:0000259" key="8">
    <source>
        <dbReference type="PROSITE" id="PS50928"/>
    </source>
</evidence>
<feature type="transmembrane region" description="Helical" evidence="7">
    <location>
        <begin position="176"/>
        <end position="195"/>
    </location>
</feature>
<evidence type="ECO:0000256" key="2">
    <source>
        <dbReference type="ARBA" id="ARBA00022448"/>
    </source>
</evidence>
<protein>
    <submittedName>
        <fullName evidence="9">Transport system permease, dipeptide or nickel</fullName>
    </submittedName>
</protein>
<keyword evidence="6 7" id="KW-0472">Membrane</keyword>
<feature type="transmembrane region" description="Helical" evidence="7">
    <location>
        <begin position="12"/>
        <end position="30"/>
    </location>
</feature>
<feature type="transmembrane region" description="Helical" evidence="7">
    <location>
        <begin position="74"/>
        <end position="100"/>
    </location>
</feature>
<keyword evidence="4 7" id="KW-0812">Transmembrane</keyword>
<evidence type="ECO:0000256" key="7">
    <source>
        <dbReference type="RuleBase" id="RU363032"/>
    </source>
</evidence>
<feature type="transmembrane region" description="Helical" evidence="7">
    <location>
        <begin position="239"/>
        <end position="258"/>
    </location>
</feature>
<dbReference type="InterPro" id="IPR000515">
    <property type="entry name" value="MetI-like"/>
</dbReference>
<dbReference type="PROSITE" id="PS50928">
    <property type="entry name" value="ABC_TM1"/>
    <property type="match status" value="1"/>
</dbReference>
<dbReference type="STRING" id="212717.CTC_01402"/>
<dbReference type="PANTHER" id="PTHR43386">
    <property type="entry name" value="OLIGOPEPTIDE TRANSPORT SYSTEM PERMEASE PROTEIN APPC"/>
    <property type="match status" value="1"/>
</dbReference>
<accession>Q894X9</accession>
<dbReference type="InterPro" id="IPR035906">
    <property type="entry name" value="MetI-like_sf"/>
</dbReference>
<comment type="similarity">
    <text evidence="7">Belongs to the binding-protein-dependent transport system permease family.</text>
</comment>
<keyword evidence="2 7" id="KW-0813">Transport</keyword>
<dbReference type="Gene3D" id="1.10.3720.10">
    <property type="entry name" value="MetI-like"/>
    <property type="match status" value="1"/>
</dbReference>
<comment type="subcellular location">
    <subcellularLocation>
        <location evidence="1 7">Cell membrane</location>
        <topology evidence="1 7">Multi-pass membrane protein</topology>
    </subcellularLocation>
</comment>
<dbReference type="GO" id="GO:0005886">
    <property type="term" value="C:plasma membrane"/>
    <property type="evidence" value="ECO:0007669"/>
    <property type="project" value="UniProtKB-SubCell"/>
</dbReference>
<feature type="domain" description="ABC transmembrane type-1" evidence="8">
    <location>
        <begin position="70"/>
        <end position="259"/>
    </location>
</feature>
<keyword evidence="3" id="KW-1003">Cell membrane</keyword>
<evidence type="ECO:0000256" key="3">
    <source>
        <dbReference type="ARBA" id="ARBA00022475"/>
    </source>
</evidence>
<dbReference type="Proteomes" id="UP000001412">
    <property type="component" value="Chromosome"/>
</dbReference>
<proteinExistence type="inferred from homology"/>
<keyword evidence="5 7" id="KW-1133">Transmembrane helix</keyword>